<name>A0A4Y8KVZ2_9BACT</name>
<evidence type="ECO:0000259" key="2">
    <source>
        <dbReference type="Pfam" id="PF17288"/>
    </source>
</evidence>
<dbReference type="RefSeq" id="WP_134437430.1">
    <property type="nucleotide sequence ID" value="NZ_SOML01000015.1"/>
</dbReference>
<dbReference type="Pfam" id="PF04466">
    <property type="entry name" value="Terminase_3"/>
    <property type="match status" value="1"/>
</dbReference>
<evidence type="ECO:0000313" key="4">
    <source>
        <dbReference type="Proteomes" id="UP000297861"/>
    </source>
</evidence>
<organism evidence="3 4">
    <name type="scientific">Dysgonomonas capnocytophagoides</name>
    <dbReference type="NCBI Taxonomy" id="45254"/>
    <lineage>
        <taxon>Bacteria</taxon>
        <taxon>Pseudomonadati</taxon>
        <taxon>Bacteroidota</taxon>
        <taxon>Bacteroidia</taxon>
        <taxon>Bacteroidales</taxon>
        <taxon>Dysgonomonadaceae</taxon>
        <taxon>Dysgonomonas</taxon>
    </lineage>
</organism>
<protein>
    <submittedName>
        <fullName evidence="3">Terminase</fullName>
    </submittedName>
</protein>
<feature type="domain" description="Phage terminase large subunit N-terminal" evidence="1">
    <location>
        <begin position="19"/>
        <end position="202"/>
    </location>
</feature>
<dbReference type="Gene3D" id="3.30.420.280">
    <property type="match status" value="1"/>
</dbReference>
<reference evidence="3 4" key="1">
    <citation type="submission" date="2019-03" db="EMBL/GenBank/DDBJ databases">
        <title>San Antonio Military Medical Center submission to MRSN (WRAIR), pending publication.</title>
        <authorList>
            <person name="Blyth D.M."/>
            <person name="Mccarthy S.L."/>
            <person name="Schall S.E."/>
            <person name="Stam J.A."/>
            <person name="Ong A.C."/>
            <person name="Mcgann P.T."/>
        </authorList>
    </citation>
    <scope>NUCLEOTIDE SEQUENCE [LARGE SCALE GENOMIC DNA]</scope>
    <source>
        <strain evidence="3 4">MRSN571793</strain>
    </source>
</reference>
<dbReference type="PANTHER" id="PTHR39184">
    <property type="match status" value="1"/>
</dbReference>
<gene>
    <name evidence="3" type="ORF">E2605_18015</name>
</gene>
<proteinExistence type="predicted"/>
<keyword evidence="4" id="KW-1185">Reference proteome</keyword>
<comment type="caution">
    <text evidence="3">The sequence shown here is derived from an EMBL/GenBank/DDBJ whole genome shotgun (WGS) entry which is preliminary data.</text>
</comment>
<dbReference type="EMBL" id="SOML01000015">
    <property type="protein sequence ID" value="TFD93010.1"/>
    <property type="molecule type" value="Genomic_DNA"/>
</dbReference>
<dbReference type="Proteomes" id="UP000297861">
    <property type="component" value="Unassembled WGS sequence"/>
</dbReference>
<dbReference type="AlphaFoldDB" id="A0A4Y8KVZ2"/>
<evidence type="ECO:0000259" key="1">
    <source>
        <dbReference type="Pfam" id="PF04466"/>
    </source>
</evidence>
<dbReference type="InterPro" id="IPR052380">
    <property type="entry name" value="Viral_DNA_packaging_terminase"/>
</dbReference>
<sequence length="389" mass="45080">MKVTSVFDRNLEAYRNDYRYIVNKGSTRSSKTYSVLQLLYLIAELSAKPRIISIVSETMPHLKKGCIRDFKEILQNENKWNENNWNETNSIYKVNNSTIEFFSVDNPSKVHGPSRNILYVNECINIDYEIYRQLAIRTTETIFLDCNPCFAFWLDEKVLIQTTEALLIHSTYKDNEYLTEAQVKEIESNKNDANWWKVYGLGLTGSLQGAIMQNWDIVKEMPENYKKRWIGIDFGYTNDPTAIIDIRLAGGELWINELLYAKGYDNLMIAEHLEICGLPKGIEIVADSAEPKSIAEIRSKGWRVEPAKKGKDSVNTGISILNRYVKHITENSTSIINEYRNYRWQINEFGDPTNVPTDKFNHSIDAQRYVCLNKLLENNNSFSYTVINR</sequence>
<dbReference type="OrthoDB" id="9768556at2"/>
<dbReference type="InterPro" id="IPR035413">
    <property type="entry name" value="Terminase_L_C"/>
</dbReference>
<dbReference type="InterPro" id="IPR035412">
    <property type="entry name" value="Terminase_L_N"/>
</dbReference>
<accession>A0A4Y8KVZ2</accession>
<feature type="domain" description="Phage terminase large subunit C-terminal" evidence="2">
    <location>
        <begin position="233"/>
        <end position="369"/>
    </location>
</feature>
<dbReference type="Gene3D" id="3.40.50.300">
    <property type="entry name" value="P-loop containing nucleotide triphosphate hydrolases"/>
    <property type="match status" value="1"/>
</dbReference>
<dbReference type="Pfam" id="PF17288">
    <property type="entry name" value="Terminase_3C"/>
    <property type="match status" value="1"/>
</dbReference>
<dbReference type="InterPro" id="IPR027417">
    <property type="entry name" value="P-loop_NTPase"/>
</dbReference>
<dbReference type="PANTHER" id="PTHR39184:SF1">
    <property type="entry name" value="PBSX PHAGE TERMINASE LARGE SUBUNIT"/>
    <property type="match status" value="1"/>
</dbReference>
<evidence type="ECO:0000313" key="3">
    <source>
        <dbReference type="EMBL" id="TFD93010.1"/>
    </source>
</evidence>